<evidence type="ECO:0000313" key="5">
    <source>
        <dbReference type="EMBL" id="QNM03191.1"/>
    </source>
</evidence>
<dbReference type="GO" id="GO:0003700">
    <property type="term" value="F:DNA-binding transcription factor activity"/>
    <property type="evidence" value="ECO:0007669"/>
    <property type="project" value="InterPro"/>
</dbReference>
<keyword evidence="1" id="KW-0805">Transcription regulation</keyword>
<dbReference type="PRINTS" id="PR00035">
    <property type="entry name" value="HTHGNTR"/>
</dbReference>
<sequence length="385" mass="43754">MEEKQLKYYKMHHDLEEQIHRGELRAGDRVPSENQLAAAYQVSRQTVRKALAILEQEGYIYAMHGKGTFVSERLRPGHKSHNIAVVTTYLSDYIFPRVIQGIDDVLTAEGYSILLKNTHNSRSQEARCLEELLQKDIDGVIIEPSKSQISCRHLHLYEQLESYGIPYVFIQGCFDRMEDRPQVLMDDCRGGYMITKYLLDNGHRSIAGIFKADDIQGQNRHRGYVQALQEAGMLYDPDKVIWFHTEDRKVHPREGILRLLAKGISLDAVVCYNDQIAMQIIPALASRGIRVPEDISVTGYDNSCMAMGDGFHLTTIVHPQEKLGEMAAQLLLSLLQGEILQPEERRILIQPELVVGNSCCSRLKVSEIHWQNPRTPGACDTHVSM</sequence>
<name>A0A7G9FXA9_9FIRM</name>
<dbReference type="Gene3D" id="1.10.10.10">
    <property type="entry name" value="Winged helix-like DNA-binding domain superfamily/Winged helix DNA-binding domain"/>
    <property type="match status" value="1"/>
</dbReference>
<dbReference type="Pfam" id="PF00392">
    <property type="entry name" value="GntR"/>
    <property type="match status" value="1"/>
</dbReference>
<dbReference type="GO" id="GO:0000976">
    <property type="term" value="F:transcription cis-regulatory region binding"/>
    <property type="evidence" value="ECO:0007669"/>
    <property type="project" value="TreeGrafter"/>
</dbReference>
<reference evidence="5 6" key="1">
    <citation type="submission" date="2020-08" db="EMBL/GenBank/DDBJ databases">
        <authorList>
            <person name="Liu C."/>
            <person name="Sun Q."/>
        </authorList>
    </citation>
    <scope>NUCLEOTIDE SEQUENCE [LARGE SCALE GENOMIC DNA]</scope>
    <source>
        <strain evidence="5 6">NSJ-8</strain>
    </source>
</reference>
<protein>
    <submittedName>
        <fullName evidence="5">GntR family transcriptional regulator</fullName>
    </submittedName>
</protein>
<keyword evidence="2" id="KW-0238">DNA-binding</keyword>
<accession>A0A7G9FXA9</accession>
<feature type="domain" description="HTH gntR-type" evidence="4">
    <location>
        <begin position="5"/>
        <end position="73"/>
    </location>
</feature>
<evidence type="ECO:0000259" key="4">
    <source>
        <dbReference type="PROSITE" id="PS50949"/>
    </source>
</evidence>
<organism evidence="5 6">
    <name type="scientific">Simiaoa sunii</name>
    <dbReference type="NCBI Taxonomy" id="2763672"/>
    <lineage>
        <taxon>Bacteria</taxon>
        <taxon>Bacillati</taxon>
        <taxon>Bacillota</taxon>
        <taxon>Clostridia</taxon>
        <taxon>Lachnospirales</taxon>
        <taxon>Lachnospiraceae</taxon>
        <taxon>Simiaoa</taxon>
    </lineage>
</organism>
<dbReference type="InterPro" id="IPR033532">
    <property type="entry name" value="AraR_ligand_bind_dom"/>
</dbReference>
<keyword evidence="3" id="KW-0804">Transcription</keyword>
<dbReference type="InterPro" id="IPR046335">
    <property type="entry name" value="LacI/GalR-like_sensor"/>
</dbReference>
<dbReference type="InterPro" id="IPR036388">
    <property type="entry name" value="WH-like_DNA-bd_sf"/>
</dbReference>
<dbReference type="SMART" id="SM00345">
    <property type="entry name" value="HTH_GNTR"/>
    <property type="match status" value="1"/>
</dbReference>
<proteinExistence type="predicted"/>
<dbReference type="Gene3D" id="3.40.50.2300">
    <property type="match status" value="2"/>
</dbReference>
<dbReference type="AlphaFoldDB" id="A0A7G9FXA9"/>
<dbReference type="RefSeq" id="WP_249326530.1">
    <property type="nucleotide sequence ID" value="NZ_CP060633.1"/>
</dbReference>
<dbReference type="PANTHER" id="PTHR30146">
    <property type="entry name" value="LACI-RELATED TRANSCRIPTIONAL REPRESSOR"/>
    <property type="match status" value="1"/>
</dbReference>
<dbReference type="EMBL" id="CP060633">
    <property type="protein sequence ID" value="QNM03191.1"/>
    <property type="molecule type" value="Genomic_DNA"/>
</dbReference>
<dbReference type="SUPFAM" id="SSF53822">
    <property type="entry name" value="Periplasmic binding protein-like I"/>
    <property type="match status" value="1"/>
</dbReference>
<dbReference type="InterPro" id="IPR000524">
    <property type="entry name" value="Tscrpt_reg_HTH_GntR"/>
</dbReference>
<dbReference type="KEGG" id="ssun:H9Q77_03330"/>
<dbReference type="CDD" id="cd07377">
    <property type="entry name" value="WHTH_GntR"/>
    <property type="match status" value="1"/>
</dbReference>
<evidence type="ECO:0000313" key="6">
    <source>
        <dbReference type="Proteomes" id="UP000515981"/>
    </source>
</evidence>
<dbReference type="InterPro" id="IPR028082">
    <property type="entry name" value="Peripla_BP_I"/>
</dbReference>
<dbReference type="Pfam" id="PF13377">
    <property type="entry name" value="Peripla_BP_3"/>
    <property type="match status" value="1"/>
</dbReference>
<dbReference type="FunFam" id="1.10.10.10:FF:000079">
    <property type="entry name" value="GntR family transcriptional regulator"/>
    <property type="match status" value="1"/>
</dbReference>
<evidence type="ECO:0000256" key="3">
    <source>
        <dbReference type="ARBA" id="ARBA00023163"/>
    </source>
</evidence>
<evidence type="ECO:0000256" key="2">
    <source>
        <dbReference type="ARBA" id="ARBA00023125"/>
    </source>
</evidence>
<gene>
    <name evidence="5" type="ORF">H9Q77_03330</name>
</gene>
<dbReference type="InterPro" id="IPR036390">
    <property type="entry name" value="WH_DNA-bd_sf"/>
</dbReference>
<dbReference type="SUPFAM" id="SSF46785">
    <property type="entry name" value="Winged helix' DNA-binding domain"/>
    <property type="match status" value="1"/>
</dbReference>
<keyword evidence="6" id="KW-1185">Reference proteome</keyword>
<dbReference type="Proteomes" id="UP000515981">
    <property type="component" value="Chromosome"/>
</dbReference>
<dbReference type="CDD" id="cd01541">
    <property type="entry name" value="PBP1_AraR"/>
    <property type="match status" value="1"/>
</dbReference>
<dbReference type="PROSITE" id="PS50949">
    <property type="entry name" value="HTH_GNTR"/>
    <property type="match status" value="1"/>
</dbReference>
<dbReference type="PANTHER" id="PTHR30146:SF150">
    <property type="entry name" value="ARABINOSE METABOLISM TRANSCRIPTIONAL REPRESSOR"/>
    <property type="match status" value="1"/>
</dbReference>
<evidence type="ECO:0000256" key="1">
    <source>
        <dbReference type="ARBA" id="ARBA00023015"/>
    </source>
</evidence>